<reference evidence="2" key="1">
    <citation type="journal article" date="2014" name="Int. J. Syst. Evol. Microbiol.">
        <title>Complete genome sequence of Corynebacterium casei LMG S-19264T (=DSM 44701T), isolated from a smear-ripened cheese.</title>
        <authorList>
            <consortium name="US DOE Joint Genome Institute (JGI-PGF)"/>
            <person name="Walter F."/>
            <person name="Albersmeier A."/>
            <person name="Kalinowski J."/>
            <person name="Ruckert C."/>
        </authorList>
    </citation>
    <scope>NUCLEOTIDE SEQUENCE</scope>
    <source>
        <strain evidence="2">JCM 13919</strain>
    </source>
</reference>
<dbReference type="SUPFAM" id="SSF53271">
    <property type="entry name" value="PRTase-like"/>
    <property type="match status" value="1"/>
</dbReference>
<dbReference type="GO" id="GO:0016757">
    <property type="term" value="F:glycosyltransferase activity"/>
    <property type="evidence" value="ECO:0007669"/>
    <property type="project" value="UniProtKB-KW"/>
</dbReference>
<name>A0A917K220_9GAMM</name>
<organism evidence="2 3">
    <name type="scientific">Legionella impletisoli</name>
    <dbReference type="NCBI Taxonomy" id="343510"/>
    <lineage>
        <taxon>Bacteria</taxon>
        <taxon>Pseudomonadati</taxon>
        <taxon>Pseudomonadota</taxon>
        <taxon>Gammaproteobacteria</taxon>
        <taxon>Legionellales</taxon>
        <taxon>Legionellaceae</taxon>
        <taxon>Legionella</taxon>
    </lineage>
</organism>
<dbReference type="Proteomes" id="UP000630149">
    <property type="component" value="Unassembled WGS sequence"/>
</dbReference>
<comment type="caution">
    <text evidence="2">The sequence shown here is derived from an EMBL/GenBank/DDBJ whole genome shotgun (WGS) entry which is preliminary data.</text>
</comment>
<protein>
    <submittedName>
        <fullName evidence="2">Phosphoribosyltransferase</fullName>
    </submittedName>
</protein>
<dbReference type="OrthoDB" id="9810066at2"/>
<gene>
    <name evidence="2" type="ORF">GCM10007966_22640</name>
</gene>
<proteinExistence type="predicted"/>
<evidence type="ECO:0000313" key="2">
    <source>
        <dbReference type="EMBL" id="GGI93541.1"/>
    </source>
</evidence>
<evidence type="ECO:0000313" key="3">
    <source>
        <dbReference type="Proteomes" id="UP000630149"/>
    </source>
</evidence>
<feature type="domain" description="Phosphoribosyltransferase" evidence="1">
    <location>
        <begin position="5"/>
        <end position="180"/>
    </location>
</feature>
<dbReference type="InterPro" id="IPR000836">
    <property type="entry name" value="PRTase_dom"/>
</dbReference>
<dbReference type="Gene3D" id="3.30.1310.20">
    <property type="entry name" value="PRTase-like"/>
    <property type="match status" value="1"/>
</dbReference>
<dbReference type="AlphaFoldDB" id="A0A917K220"/>
<dbReference type="Pfam" id="PF00156">
    <property type="entry name" value="Pribosyltran"/>
    <property type="match status" value="1"/>
</dbReference>
<evidence type="ECO:0000259" key="1">
    <source>
        <dbReference type="Pfam" id="PF00156"/>
    </source>
</evidence>
<keyword evidence="2" id="KW-0808">Transferase</keyword>
<reference evidence="2" key="2">
    <citation type="submission" date="2020-09" db="EMBL/GenBank/DDBJ databases">
        <authorList>
            <person name="Sun Q."/>
            <person name="Ohkuma M."/>
        </authorList>
    </citation>
    <scope>NUCLEOTIDE SEQUENCE</scope>
    <source>
        <strain evidence="2">JCM 13919</strain>
    </source>
</reference>
<keyword evidence="2" id="KW-0328">Glycosyltransferase</keyword>
<accession>A0A917K220</accession>
<dbReference type="CDD" id="cd06223">
    <property type="entry name" value="PRTases_typeI"/>
    <property type="match status" value="1"/>
</dbReference>
<dbReference type="EMBL" id="BMOB01000016">
    <property type="protein sequence ID" value="GGI93541.1"/>
    <property type="molecule type" value="Genomic_DNA"/>
</dbReference>
<keyword evidence="3" id="KW-1185">Reference proteome</keyword>
<dbReference type="RefSeq" id="WP_131777488.1">
    <property type="nucleotide sequence ID" value="NZ_BMOB01000016.1"/>
</dbReference>
<dbReference type="InterPro" id="IPR029057">
    <property type="entry name" value="PRTase-like"/>
</dbReference>
<dbReference type="Gene3D" id="3.40.50.2020">
    <property type="match status" value="1"/>
</dbReference>
<sequence length="215" mass="23764">MDKYHDRLNAGKFLAKELSRYKNHPDGIIFALPRGGVPVAYEIATELSLPLDVFLVRKLGVPGHRELAMGAIASGEIAFFNQSIISDLNISQEAIDEVIKAESSELKRREEAYRGDKPFPDLTNKTVILVDDGIATGATVRAAIEALRVHKPSRIVLAVPVAPRSTLYELDAEVDEIVCPLAPVNFYAVGIWYEQFPQTSDDEVRDFLSKARATV</sequence>